<comment type="caution">
    <text evidence="2">The sequence shown here is derived from an EMBL/GenBank/DDBJ whole genome shotgun (WGS) entry which is preliminary data.</text>
</comment>
<protein>
    <submittedName>
        <fullName evidence="2">Uncharacterized protein</fullName>
    </submittedName>
</protein>
<keyword evidence="3" id="KW-1185">Reference proteome</keyword>
<keyword evidence="1" id="KW-1133">Transmembrane helix</keyword>
<keyword evidence="1" id="KW-0812">Transmembrane</keyword>
<sequence length="114" mass="12840">MIYWRYLGILSSLGTIVLWLILNFYNPYNSASPSNDVLIRTGAFLLAPALVAVIGLIIRKQFIMFIAFFWSLPLSLYIAMTPSIFKLFIGTSFGYLLAGILMRKMINPVNGPSR</sequence>
<dbReference type="Proteomes" id="UP000650466">
    <property type="component" value="Unassembled WGS sequence"/>
</dbReference>
<accession>A0A926KYC1</accession>
<evidence type="ECO:0000313" key="3">
    <source>
        <dbReference type="Proteomes" id="UP000650466"/>
    </source>
</evidence>
<dbReference type="EMBL" id="JACVVD010000017">
    <property type="protein sequence ID" value="MBD0384200.1"/>
    <property type="molecule type" value="Genomic_DNA"/>
</dbReference>
<name>A0A926KYC1_9BACL</name>
<keyword evidence="1" id="KW-0472">Membrane</keyword>
<dbReference type="RefSeq" id="WP_188177981.1">
    <property type="nucleotide sequence ID" value="NZ_JACVVD010000017.1"/>
</dbReference>
<organism evidence="2 3">
    <name type="scientific">Paenibacillus sedimenti</name>
    <dbReference type="NCBI Taxonomy" id="2770274"/>
    <lineage>
        <taxon>Bacteria</taxon>
        <taxon>Bacillati</taxon>
        <taxon>Bacillota</taxon>
        <taxon>Bacilli</taxon>
        <taxon>Bacillales</taxon>
        <taxon>Paenibacillaceae</taxon>
        <taxon>Paenibacillus</taxon>
    </lineage>
</organism>
<proteinExistence type="predicted"/>
<feature type="transmembrane region" description="Helical" evidence="1">
    <location>
        <begin position="7"/>
        <end position="25"/>
    </location>
</feature>
<gene>
    <name evidence="2" type="ORF">ICC18_29555</name>
</gene>
<dbReference type="AlphaFoldDB" id="A0A926KYC1"/>
<reference evidence="2" key="1">
    <citation type="submission" date="2020-09" db="EMBL/GenBank/DDBJ databases">
        <title>Draft Genome Sequence of Paenibacillus sp. WST5.</title>
        <authorList>
            <person name="Bao Z."/>
        </authorList>
    </citation>
    <scope>NUCLEOTIDE SEQUENCE</scope>
    <source>
        <strain evidence="2">WST5</strain>
    </source>
</reference>
<feature type="transmembrane region" description="Helical" evidence="1">
    <location>
        <begin position="62"/>
        <end position="78"/>
    </location>
</feature>
<evidence type="ECO:0000256" key="1">
    <source>
        <dbReference type="SAM" id="Phobius"/>
    </source>
</evidence>
<feature type="transmembrane region" description="Helical" evidence="1">
    <location>
        <begin position="37"/>
        <end position="57"/>
    </location>
</feature>
<evidence type="ECO:0000313" key="2">
    <source>
        <dbReference type="EMBL" id="MBD0384200.1"/>
    </source>
</evidence>